<dbReference type="OrthoDB" id="9815244at2"/>
<keyword evidence="5" id="KW-0762">Sugar transport</keyword>
<dbReference type="AlphaFoldDB" id="A0A1W6BWC4"/>
<evidence type="ECO:0000256" key="12">
    <source>
        <dbReference type="ARBA" id="ARBA00023139"/>
    </source>
</evidence>
<feature type="domain" description="Soluble ligand binding" evidence="16">
    <location>
        <begin position="458"/>
        <end position="505"/>
    </location>
</feature>
<feature type="domain" description="SLBB" evidence="17">
    <location>
        <begin position="164"/>
        <end position="240"/>
    </location>
</feature>
<evidence type="ECO:0000256" key="6">
    <source>
        <dbReference type="ARBA" id="ARBA00022692"/>
    </source>
</evidence>
<dbReference type="GO" id="GO:0015159">
    <property type="term" value="F:polysaccharide transmembrane transporter activity"/>
    <property type="evidence" value="ECO:0007669"/>
    <property type="project" value="InterPro"/>
</dbReference>
<proteinExistence type="inferred from homology"/>
<reference evidence="18 19" key="1">
    <citation type="submission" date="2017-04" db="EMBL/GenBank/DDBJ databases">
        <title>Complete genome sequence of the Campylobacter cuniculorum type strain LMG24588.</title>
        <authorList>
            <person name="Miller W.G."/>
            <person name="Yee E."/>
            <person name="Revez J."/>
            <person name="Bono J.L."/>
            <person name="Rossi M."/>
        </authorList>
    </citation>
    <scope>NUCLEOTIDE SEQUENCE [LARGE SCALE GENOMIC DNA]</scope>
    <source>
        <strain evidence="18 19">LMG 24588</strain>
    </source>
</reference>
<dbReference type="Pfam" id="PF02563">
    <property type="entry name" value="Poly_export"/>
    <property type="match status" value="1"/>
</dbReference>
<evidence type="ECO:0000256" key="14">
    <source>
        <dbReference type="ARBA" id="ARBA00023288"/>
    </source>
</evidence>
<gene>
    <name evidence="18" type="primary">kpsD</name>
    <name evidence="18" type="ORF">CCUN_0770</name>
</gene>
<dbReference type="GO" id="GO:0006811">
    <property type="term" value="P:monoatomic ion transport"/>
    <property type="evidence" value="ECO:0007669"/>
    <property type="project" value="UniProtKB-KW"/>
</dbReference>
<keyword evidence="11" id="KW-0472">Membrane</keyword>
<dbReference type="Pfam" id="PF10531">
    <property type="entry name" value="SLBB"/>
    <property type="match status" value="1"/>
</dbReference>
<dbReference type="GO" id="GO:0046930">
    <property type="term" value="C:pore complex"/>
    <property type="evidence" value="ECO:0007669"/>
    <property type="project" value="UniProtKB-KW"/>
</dbReference>
<evidence type="ECO:0000256" key="9">
    <source>
        <dbReference type="ARBA" id="ARBA00023065"/>
    </source>
</evidence>
<keyword evidence="13" id="KW-0998">Cell outer membrane</keyword>
<keyword evidence="14" id="KW-0449">Lipoprotein</keyword>
<evidence type="ECO:0000256" key="13">
    <source>
        <dbReference type="ARBA" id="ARBA00023237"/>
    </source>
</evidence>
<dbReference type="InterPro" id="IPR054765">
    <property type="entry name" value="SLBB_dom"/>
</dbReference>
<evidence type="ECO:0000256" key="1">
    <source>
        <dbReference type="ARBA" id="ARBA00004571"/>
    </source>
</evidence>
<protein>
    <submittedName>
        <fullName evidence="18">Capsular polysaccharide export system, periplasmic protein</fullName>
    </submittedName>
</protein>
<keyword evidence="4" id="KW-1134">Transmembrane beta strand</keyword>
<keyword evidence="7" id="KW-0732">Signal</keyword>
<dbReference type="Proteomes" id="UP000192902">
    <property type="component" value="Chromosome"/>
</dbReference>
<dbReference type="Gene3D" id="3.30.1950.10">
    <property type="entry name" value="wza like domain"/>
    <property type="match status" value="1"/>
</dbReference>
<sequence length="555" mass="61305">MKNILILLLGFIFCFGAVDISQIVSPENNAPSYEQNMSSSYPAQNTENSENNVTYMRNSSTIAVFGSHLFNGNFRNFTQKLYNPDYKIAVGDQISLKIWGAVEFTQVLVVDSQGNIFIPKVGAINLLGVKNSALVSVIKAQVNKIYKNNVFVYADMNAYQNVSVFVTGSVNAPGLYEGLSSDSIIQYLDKAGGINLEYGSFRDIKILRNNAVVKKIDLYDFLLKGQMELFAFRSGDVVLVGNVQKYAFVSGDVQKPFRFELGEDIKTLSDLAVVCGAKPIVTNAVVRTYAPNHKLDVVAYNKIDFSKALLRTGDEVEFRPEYVSQNISVIVDGEHDGLKTLVVKKGTTLEDVSNLIMPNARSDMNALQIYRKSVAKTQKELIAAQLRELETLALTSSAVNSEQAAIRATQAKTILEFIERAKQVEPKGQIVIDNTKAYKSIVLEDGDIINVPSKNNLVIVQGEVSLPGAFVYMNKENLKYYIDLAGGYSERADTSKILVIRINGKAEKYRGSIDMKPGDSILVLPKVDSQNLQIFGMITQILYQIAIATNVVLNI</sequence>
<keyword evidence="10" id="KW-0626">Porin</keyword>
<feature type="domain" description="Polysaccharide export protein N-terminal" evidence="15">
    <location>
        <begin position="83"/>
        <end position="152"/>
    </location>
</feature>
<comment type="similarity">
    <text evidence="2">Belongs to the BexD/CtrA/VexA family.</text>
</comment>
<comment type="subcellular location">
    <subcellularLocation>
        <location evidence="1">Cell outer membrane</location>
        <topology evidence="1">Multi-pass membrane protein</topology>
    </subcellularLocation>
</comment>
<keyword evidence="8" id="KW-0625">Polysaccharide transport</keyword>
<dbReference type="KEGG" id="ccun:CCUN_0770"/>
<evidence type="ECO:0000256" key="2">
    <source>
        <dbReference type="ARBA" id="ARBA00009450"/>
    </source>
</evidence>
<evidence type="ECO:0000256" key="8">
    <source>
        <dbReference type="ARBA" id="ARBA00023047"/>
    </source>
</evidence>
<evidence type="ECO:0000259" key="17">
    <source>
        <dbReference type="Pfam" id="PF22461"/>
    </source>
</evidence>
<evidence type="ECO:0000256" key="3">
    <source>
        <dbReference type="ARBA" id="ARBA00022448"/>
    </source>
</evidence>
<evidence type="ECO:0000256" key="10">
    <source>
        <dbReference type="ARBA" id="ARBA00023114"/>
    </source>
</evidence>
<dbReference type="PANTHER" id="PTHR33619">
    <property type="entry name" value="POLYSACCHARIDE EXPORT PROTEIN GFCE-RELATED"/>
    <property type="match status" value="1"/>
</dbReference>
<dbReference type="InterPro" id="IPR003715">
    <property type="entry name" value="Poly_export_N"/>
</dbReference>
<dbReference type="InterPro" id="IPR049712">
    <property type="entry name" value="Poly_export"/>
</dbReference>
<dbReference type="RefSeq" id="WP_027306157.1">
    <property type="nucleotide sequence ID" value="NZ_CP020867.1"/>
</dbReference>
<keyword evidence="6" id="KW-0812">Transmembrane</keyword>
<dbReference type="InterPro" id="IPR019554">
    <property type="entry name" value="Soluble_ligand-bd"/>
</dbReference>
<dbReference type="PANTHER" id="PTHR33619:SF3">
    <property type="entry name" value="POLYSACCHARIDE EXPORT PROTEIN GFCE-RELATED"/>
    <property type="match status" value="1"/>
</dbReference>
<keyword evidence="3" id="KW-0813">Transport</keyword>
<evidence type="ECO:0000256" key="4">
    <source>
        <dbReference type="ARBA" id="ARBA00022452"/>
    </source>
</evidence>
<evidence type="ECO:0000256" key="7">
    <source>
        <dbReference type="ARBA" id="ARBA00022729"/>
    </source>
</evidence>
<keyword evidence="9" id="KW-0406">Ion transport</keyword>
<accession>A0A1W6BWC4</accession>
<evidence type="ECO:0000313" key="18">
    <source>
        <dbReference type="EMBL" id="ARJ56388.1"/>
    </source>
</evidence>
<dbReference type="STRING" id="1121267.CCUN_0770"/>
<dbReference type="GO" id="GO:0015288">
    <property type="term" value="F:porin activity"/>
    <property type="evidence" value="ECO:0007669"/>
    <property type="project" value="UniProtKB-KW"/>
</dbReference>
<dbReference type="EMBL" id="CP020867">
    <property type="protein sequence ID" value="ARJ56388.1"/>
    <property type="molecule type" value="Genomic_DNA"/>
</dbReference>
<name>A0A1W6BWC4_9BACT</name>
<dbReference type="GO" id="GO:0009279">
    <property type="term" value="C:cell outer membrane"/>
    <property type="evidence" value="ECO:0007669"/>
    <property type="project" value="UniProtKB-SubCell"/>
</dbReference>
<evidence type="ECO:0000259" key="16">
    <source>
        <dbReference type="Pfam" id="PF10531"/>
    </source>
</evidence>
<evidence type="ECO:0000256" key="5">
    <source>
        <dbReference type="ARBA" id="ARBA00022597"/>
    </source>
</evidence>
<evidence type="ECO:0000256" key="11">
    <source>
        <dbReference type="ARBA" id="ARBA00023136"/>
    </source>
</evidence>
<evidence type="ECO:0000313" key="19">
    <source>
        <dbReference type="Proteomes" id="UP000192902"/>
    </source>
</evidence>
<evidence type="ECO:0000259" key="15">
    <source>
        <dbReference type="Pfam" id="PF02563"/>
    </source>
</evidence>
<keyword evidence="12" id="KW-0564">Palmitate</keyword>
<dbReference type="Pfam" id="PF22461">
    <property type="entry name" value="SLBB_2"/>
    <property type="match status" value="1"/>
</dbReference>
<organism evidence="18 19">
    <name type="scientific">Campylobacter cuniculorum DSM 23162 = LMG 24588</name>
    <dbReference type="NCBI Taxonomy" id="1121267"/>
    <lineage>
        <taxon>Bacteria</taxon>
        <taxon>Pseudomonadati</taxon>
        <taxon>Campylobacterota</taxon>
        <taxon>Epsilonproteobacteria</taxon>
        <taxon>Campylobacterales</taxon>
        <taxon>Campylobacteraceae</taxon>
        <taxon>Campylobacter</taxon>
    </lineage>
</organism>
<dbReference type="Gene3D" id="3.10.560.10">
    <property type="entry name" value="Outer membrane lipoprotein wza domain like"/>
    <property type="match status" value="3"/>
</dbReference>
<dbReference type="eggNOG" id="COG1596">
    <property type="taxonomic scope" value="Bacteria"/>
</dbReference>